<dbReference type="Pfam" id="PF03937">
    <property type="entry name" value="Sdh5"/>
    <property type="match status" value="1"/>
</dbReference>
<proteinExistence type="inferred from homology"/>
<organism evidence="4 5">
    <name type="scientific">Maritalea porphyrae</name>
    <dbReference type="NCBI Taxonomy" id="880732"/>
    <lineage>
        <taxon>Bacteria</taxon>
        <taxon>Pseudomonadati</taxon>
        <taxon>Pseudomonadota</taxon>
        <taxon>Alphaproteobacteria</taxon>
        <taxon>Hyphomicrobiales</taxon>
        <taxon>Devosiaceae</taxon>
        <taxon>Maritalea</taxon>
    </lineage>
</organism>
<dbReference type="InterPro" id="IPR005631">
    <property type="entry name" value="SDH"/>
</dbReference>
<keyword evidence="5" id="KW-1185">Reference proteome</keyword>
<evidence type="ECO:0000313" key="5">
    <source>
        <dbReference type="Proteomes" id="UP001161405"/>
    </source>
</evidence>
<dbReference type="SUPFAM" id="SSF109910">
    <property type="entry name" value="YgfY-like"/>
    <property type="match status" value="1"/>
</dbReference>
<dbReference type="EMBL" id="BSNI01000002">
    <property type="protein sequence ID" value="GLQ18375.1"/>
    <property type="molecule type" value="Genomic_DNA"/>
</dbReference>
<reference evidence="4" key="1">
    <citation type="journal article" date="2014" name="Int. J. Syst. Evol. Microbiol.">
        <title>Complete genome of a new Firmicutes species belonging to the dominant human colonic microbiota ('Ruminococcus bicirculans') reveals two chromosomes and a selective capacity to utilize plant glucans.</title>
        <authorList>
            <consortium name="NISC Comparative Sequencing Program"/>
            <person name="Wegmann U."/>
            <person name="Louis P."/>
            <person name="Goesmann A."/>
            <person name="Henrissat B."/>
            <person name="Duncan S.H."/>
            <person name="Flint H.J."/>
        </authorList>
    </citation>
    <scope>NUCLEOTIDE SEQUENCE</scope>
    <source>
        <strain evidence="4">NBRC 107169</strain>
    </source>
</reference>
<accession>A0ABQ5USW1</accession>
<evidence type="ECO:0000313" key="4">
    <source>
        <dbReference type="EMBL" id="GLQ18375.1"/>
    </source>
</evidence>
<reference evidence="4" key="2">
    <citation type="submission" date="2023-01" db="EMBL/GenBank/DDBJ databases">
        <title>Draft genome sequence of Maritalea porphyrae strain NBRC 107169.</title>
        <authorList>
            <person name="Sun Q."/>
            <person name="Mori K."/>
        </authorList>
    </citation>
    <scope>NUCLEOTIDE SEQUENCE</scope>
    <source>
        <strain evidence="4">NBRC 107169</strain>
    </source>
</reference>
<comment type="similarity">
    <text evidence="1">Belongs to the SdhE FAD assembly factor family.</text>
</comment>
<evidence type="ECO:0000256" key="1">
    <source>
        <dbReference type="ARBA" id="ARBA00008571"/>
    </source>
</evidence>
<dbReference type="PANTHER" id="PTHR12469">
    <property type="entry name" value="PROTEIN EMI5 HOMOLOG, MITOCHONDRIAL"/>
    <property type="match status" value="1"/>
</dbReference>
<dbReference type="Gene3D" id="1.10.150.250">
    <property type="entry name" value="Flavinator of succinate dehydrogenase"/>
    <property type="match status" value="1"/>
</dbReference>
<evidence type="ECO:0000256" key="2">
    <source>
        <dbReference type="ARBA" id="ARBA00019418"/>
    </source>
</evidence>
<evidence type="ECO:0000256" key="3">
    <source>
        <dbReference type="ARBA" id="ARBA00023186"/>
    </source>
</evidence>
<sequence>MKVPIQQRIWWQLVTSTKRENHQDRLKKIKYRAHHRGTQEMDIILGGFVDGVIADYSPEQLDDLESLMGETDADLYNWIIGKEPLDKAPHPDLLKQIAKYQHSRVSDE</sequence>
<keyword evidence="3" id="KW-0143">Chaperone</keyword>
<comment type="caution">
    <text evidence="4">The sequence shown here is derived from an EMBL/GenBank/DDBJ whole genome shotgun (WGS) entry which is preliminary data.</text>
</comment>
<dbReference type="Proteomes" id="UP001161405">
    <property type="component" value="Unassembled WGS sequence"/>
</dbReference>
<gene>
    <name evidence="4" type="ORF">GCM10007879_26240</name>
</gene>
<dbReference type="PANTHER" id="PTHR12469:SF2">
    <property type="entry name" value="SUCCINATE DEHYDROGENASE ASSEMBLY FACTOR 2, MITOCHONDRIAL"/>
    <property type="match status" value="1"/>
</dbReference>
<name>A0ABQ5USW1_9HYPH</name>
<protein>
    <recommendedName>
        <fullName evidence="2">FAD assembly factor SdhE</fullName>
    </recommendedName>
</protein>
<dbReference type="InterPro" id="IPR036714">
    <property type="entry name" value="SDH_sf"/>
</dbReference>